<evidence type="ECO:0000313" key="3">
    <source>
        <dbReference type="EMBL" id="MCS5711453.1"/>
    </source>
</evidence>
<feature type="transmembrane region" description="Helical" evidence="1">
    <location>
        <begin position="21"/>
        <end position="41"/>
    </location>
</feature>
<evidence type="ECO:0000256" key="1">
    <source>
        <dbReference type="SAM" id="Phobius"/>
    </source>
</evidence>
<evidence type="ECO:0000313" key="4">
    <source>
        <dbReference type="Proteomes" id="UP000051497"/>
    </source>
</evidence>
<gene>
    <name evidence="3" type="ORF">HT99x_008395</name>
    <name evidence="2" type="ORF">HT99x_01274</name>
</gene>
<dbReference type="AlphaFoldDB" id="A0A0Q9YUW7"/>
<dbReference type="EMBL" id="LKAJ01000004">
    <property type="protein sequence ID" value="KRG21522.1"/>
    <property type="molecule type" value="Genomic_DNA"/>
</dbReference>
<keyword evidence="1" id="KW-1133">Transmembrane helix</keyword>
<dbReference type="EMBL" id="LKAJ02000001">
    <property type="protein sequence ID" value="MCS5711453.1"/>
    <property type="molecule type" value="Genomic_DNA"/>
</dbReference>
<reference evidence="3" key="2">
    <citation type="journal article" date="2016" name="Genome Announc.">
        <title>Draft Genome Sequences of Two Novel Amoeba-Resistant Intranuclear Bacteria, 'Candidatus Berkiella cookevillensis' and 'Candidatus Berkiella aquae'.</title>
        <authorList>
            <person name="Mehari Y.T."/>
            <person name="Arivett B.A."/>
            <person name="Farone A.L."/>
            <person name="Gunderson J.H."/>
            <person name="Farone M.B."/>
        </authorList>
    </citation>
    <scope>NUCLEOTIDE SEQUENCE</scope>
    <source>
        <strain evidence="3">HT99</strain>
    </source>
</reference>
<name>A0A0Q9YUW7_9GAMM</name>
<accession>A0A0Q9YUW7</accession>
<sequence length="86" mass="8959">MKELNLDECLLVNGGDKFADAAAVGGLMSTVTGATLGLIFYQDIGINIVGGFFIGSTVGLTVGFIVPFVGLGIFTGIQKTHEFFGR</sequence>
<feature type="transmembrane region" description="Helical" evidence="1">
    <location>
        <begin position="53"/>
        <end position="77"/>
    </location>
</feature>
<keyword evidence="1" id="KW-0472">Membrane</keyword>
<evidence type="ECO:0000313" key="2">
    <source>
        <dbReference type="EMBL" id="KRG21522.1"/>
    </source>
</evidence>
<keyword evidence="4" id="KW-1185">Reference proteome</keyword>
<reference evidence="2" key="1">
    <citation type="submission" date="2015-09" db="EMBL/GenBank/DDBJ databases">
        <title>Draft Genome Sequences of Two Novel Amoeba-resistant Intranuclear Bacteria, Candidatus Berkiella cookevillensis and Candidatus Berkiella aquae.</title>
        <authorList>
            <person name="Mehari Y.T."/>
            <person name="Arivett B.A."/>
            <person name="Farone A.L."/>
            <person name="Gunderson J.H."/>
            <person name="Farone M.B."/>
        </authorList>
    </citation>
    <scope>NUCLEOTIDE SEQUENCE [LARGE SCALE GENOMIC DNA]</scope>
    <source>
        <strain evidence="2">HT99</strain>
    </source>
</reference>
<keyword evidence="1" id="KW-0812">Transmembrane</keyword>
<reference evidence="3" key="3">
    <citation type="submission" date="2021-06" db="EMBL/GenBank/DDBJ databases">
        <title>Genomic Description and Analysis of Intracellular Bacteria, Candidatus Berkiella cookevillensis and Candidatus Berkiella aquae.</title>
        <authorList>
            <person name="Kidane D.T."/>
            <person name="Mehari Y.T."/>
            <person name="Rice F.C."/>
            <person name="Arivett B.A."/>
            <person name="Farone A.L."/>
            <person name="Berk S.G."/>
            <person name="Farone M.B."/>
        </authorList>
    </citation>
    <scope>NUCLEOTIDE SEQUENCE</scope>
    <source>
        <strain evidence="3">HT99</strain>
    </source>
</reference>
<dbReference type="RefSeq" id="WP_075065906.1">
    <property type="nucleotide sequence ID" value="NZ_LKAJ02000001.1"/>
</dbReference>
<comment type="caution">
    <text evidence="2">The sequence shown here is derived from an EMBL/GenBank/DDBJ whole genome shotgun (WGS) entry which is preliminary data.</text>
</comment>
<proteinExistence type="predicted"/>
<protein>
    <submittedName>
        <fullName evidence="2">Uncharacterized protein</fullName>
    </submittedName>
</protein>
<dbReference type="Proteomes" id="UP000051497">
    <property type="component" value="Unassembled WGS sequence"/>
</dbReference>
<organism evidence="2">
    <name type="scientific">Candidatus Berkiella aquae</name>
    <dbReference type="NCBI Taxonomy" id="295108"/>
    <lineage>
        <taxon>Bacteria</taxon>
        <taxon>Pseudomonadati</taxon>
        <taxon>Pseudomonadota</taxon>
        <taxon>Gammaproteobacteria</taxon>
        <taxon>Candidatus Berkiellales</taxon>
        <taxon>Candidatus Berkiellaceae</taxon>
        <taxon>Candidatus Berkiella</taxon>
    </lineage>
</organism>